<sequence>MSCLDNSPILPQITDFCWFSIVLLRLPVFCDEMTTDPVSSGLHPISNLKAGPTTSSSRSTAIPASSTPAPPSQYSQRPQVAKNISRDELSNSTSDKATAALIRRVLCPQSGSYGGAASSAPEELLPPLTSSNDVDRQLYALIAIIIKEFVLSWYSKITADQSFINEVLQVIAHCTRALEQRLREVDVAQLVLDELPALLEAHIVSYRLAKEQSYLSGLSPSSREIYHALNPHPGLSPVPDTSDPPSISTQRENEAAYRRLLANGVLAVLLPTEDLENACLRTLMNDIFSDLILGNEVSGRVCEGWFLWESTAKLLDLLARKRSADKDGIAETEASRSNQLQQFGLLSSPNSSETSHSSSSAQSQTTSWMWSLLQYFFMAYVTLRFIVAGLFRVASTPPVILSSHLSPGIPVDEPLSKRGQPGKRPVLDYRFYGMLSQLLDIPRRMPWLGGLLALFQYLILAGPGRVGNSGGVLDRFLHENIQEYVLTPTLLPNLLLASREALFPHNTRPKSGASDSRIEGLTLTSTPAPPISEEALPSIVHHTQTTTASGGNPIMPALIATTAGSSPSSADPQRRPSTAEIASIRRKCAVGILSLIPRPIARRLLGISTETAPGENLNPAQSPSHLHESGPAMPQSPSPSESRKGGVEEILLLSAIENDILDLFADEYCNKHLIYSIIEAVLAKLLPELSDRSIAELMEDRGVFVHTG</sequence>
<dbReference type="InterPro" id="IPR051837">
    <property type="entry name" value="SortingNexin/PXDomain-PKLike"/>
</dbReference>
<evidence type="ECO:0000313" key="6">
    <source>
        <dbReference type="Proteomes" id="UP000054771"/>
    </source>
</evidence>
<dbReference type="PANTHER" id="PTHR22999">
    <property type="entry name" value="PX SERINE/THREONINE KINASE PXK"/>
    <property type="match status" value="1"/>
</dbReference>
<feature type="region of interest" description="Disordered" evidence="3">
    <location>
        <begin position="612"/>
        <end position="644"/>
    </location>
</feature>
<keyword evidence="2" id="KW-0963">Cytoplasm</keyword>
<evidence type="ECO:0000313" key="5">
    <source>
        <dbReference type="EMBL" id="CEL09123.1"/>
    </source>
</evidence>
<proteinExistence type="predicted"/>
<gene>
    <name evidence="5" type="ORF">ASPCAL12263</name>
</gene>
<comment type="subcellular location">
    <subcellularLocation>
        <location evidence="1">Cytoplasm</location>
    </subcellularLocation>
</comment>
<dbReference type="Proteomes" id="UP000054771">
    <property type="component" value="Unassembled WGS sequence"/>
</dbReference>
<dbReference type="OMA" id="KEFVYSW"/>
<dbReference type="SMART" id="SM00313">
    <property type="entry name" value="PXA"/>
    <property type="match status" value="1"/>
</dbReference>
<dbReference type="InterPro" id="IPR003114">
    <property type="entry name" value="Phox_assoc"/>
</dbReference>
<dbReference type="STRING" id="454130.A0A0U5GBZ3"/>
<dbReference type="GO" id="GO:0045022">
    <property type="term" value="P:early endosome to late endosome transport"/>
    <property type="evidence" value="ECO:0007669"/>
    <property type="project" value="TreeGrafter"/>
</dbReference>
<dbReference type="AlphaFoldDB" id="A0A0U5GBZ3"/>
<dbReference type="GO" id="GO:0035091">
    <property type="term" value="F:phosphatidylinositol binding"/>
    <property type="evidence" value="ECO:0007669"/>
    <property type="project" value="TreeGrafter"/>
</dbReference>
<dbReference type="GO" id="GO:0005770">
    <property type="term" value="C:late endosome"/>
    <property type="evidence" value="ECO:0007669"/>
    <property type="project" value="TreeGrafter"/>
</dbReference>
<feature type="region of interest" description="Disordered" evidence="3">
    <location>
        <begin position="41"/>
        <end position="92"/>
    </location>
</feature>
<feature type="domain" description="PXA" evidence="4">
    <location>
        <begin position="131"/>
        <end position="320"/>
    </location>
</feature>
<keyword evidence="6" id="KW-1185">Reference proteome</keyword>
<dbReference type="PANTHER" id="PTHR22999:SF23">
    <property type="entry name" value="SORTING NEXIN-16"/>
    <property type="match status" value="1"/>
</dbReference>
<dbReference type="OrthoDB" id="5582218at2759"/>
<protein>
    <submittedName>
        <fullName evidence="5">Putative PXA domain-containing protein</fullName>
    </submittedName>
</protein>
<feature type="compositionally biased region" description="Low complexity" evidence="3">
    <location>
        <begin position="52"/>
        <end position="67"/>
    </location>
</feature>
<evidence type="ECO:0000259" key="4">
    <source>
        <dbReference type="PROSITE" id="PS51207"/>
    </source>
</evidence>
<dbReference type="PROSITE" id="PS51207">
    <property type="entry name" value="PXA"/>
    <property type="match status" value="1"/>
</dbReference>
<evidence type="ECO:0000256" key="1">
    <source>
        <dbReference type="ARBA" id="ARBA00004496"/>
    </source>
</evidence>
<reference evidence="6" key="1">
    <citation type="journal article" date="2016" name="Genome Announc.">
        <title>Draft genome sequences of fungus Aspergillus calidoustus.</title>
        <authorList>
            <person name="Horn F."/>
            <person name="Linde J."/>
            <person name="Mattern D.J."/>
            <person name="Walther G."/>
            <person name="Guthke R."/>
            <person name="Scherlach K."/>
            <person name="Martin K."/>
            <person name="Brakhage A.A."/>
            <person name="Petzke L."/>
            <person name="Valiante V."/>
        </authorList>
    </citation>
    <scope>NUCLEOTIDE SEQUENCE [LARGE SCALE GENOMIC DNA]</scope>
    <source>
        <strain evidence="6">SF006504</strain>
    </source>
</reference>
<feature type="compositionally biased region" description="Polar residues" evidence="3">
    <location>
        <begin position="562"/>
        <end position="571"/>
    </location>
</feature>
<evidence type="ECO:0000256" key="3">
    <source>
        <dbReference type="SAM" id="MobiDB-lite"/>
    </source>
</evidence>
<dbReference type="GO" id="GO:0005769">
    <property type="term" value="C:early endosome"/>
    <property type="evidence" value="ECO:0007669"/>
    <property type="project" value="TreeGrafter"/>
</dbReference>
<organism evidence="5 6">
    <name type="scientific">Aspergillus calidoustus</name>
    <dbReference type="NCBI Taxonomy" id="454130"/>
    <lineage>
        <taxon>Eukaryota</taxon>
        <taxon>Fungi</taxon>
        <taxon>Dikarya</taxon>
        <taxon>Ascomycota</taxon>
        <taxon>Pezizomycotina</taxon>
        <taxon>Eurotiomycetes</taxon>
        <taxon>Eurotiomycetidae</taxon>
        <taxon>Eurotiales</taxon>
        <taxon>Aspergillaceae</taxon>
        <taxon>Aspergillus</taxon>
        <taxon>Aspergillus subgen. Nidulantes</taxon>
    </lineage>
</organism>
<feature type="region of interest" description="Disordered" evidence="3">
    <location>
        <begin position="560"/>
        <end position="580"/>
    </location>
</feature>
<name>A0A0U5GBZ3_ASPCI</name>
<evidence type="ECO:0000256" key="2">
    <source>
        <dbReference type="ARBA" id="ARBA00022490"/>
    </source>
</evidence>
<accession>A0A0U5GBZ3</accession>
<dbReference type="EMBL" id="CDMC01000013">
    <property type="protein sequence ID" value="CEL09123.1"/>
    <property type="molecule type" value="Genomic_DNA"/>
</dbReference>
<dbReference type="Pfam" id="PF02194">
    <property type="entry name" value="PXA"/>
    <property type="match status" value="1"/>
</dbReference>